<keyword evidence="5" id="KW-0032">Aminotransferase</keyword>
<dbReference type="Proteomes" id="UP001194469">
    <property type="component" value="Unassembled WGS sequence"/>
</dbReference>
<feature type="region of interest" description="Disordered" evidence="3">
    <location>
        <begin position="1"/>
        <end position="37"/>
    </location>
</feature>
<name>A0ABS0J7F7_9BACT</name>
<accession>A0ABS0J7F7</accession>
<comment type="caution">
    <text evidence="5">The sequence shown here is derived from an EMBL/GenBank/DDBJ whole genome shotgun (WGS) entry which is preliminary data.</text>
</comment>
<protein>
    <submittedName>
        <fullName evidence="5">Aminotransferase class I/II-fold pyridoxal phosphate-dependent enzyme</fullName>
    </submittedName>
</protein>
<dbReference type="PANTHER" id="PTHR42885:SF1">
    <property type="entry name" value="THREONINE-PHOSPHATE DECARBOXYLASE"/>
    <property type="match status" value="1"/>
</dbReference>
<dbReference type="InterPro" id="IPR004839">
    <property type="entry name" value="Aminotransferase_I/II_large"/>
</dbReference>
<feature type="compositionally biased region" description="Pro residues" evidence="3">
    <location>
        <begin position="1"/>
        <end position="12"/>
    </location>
</feature>
<dbReference type="InterPro" id="IPR015422">
    <property type="entry name" value="PyrdxlP-dep_Trfase_small"/>
</dbReference>
<keyword evidence="5" id="KW-0808">Transferase</keyword>
<keyword evidence="2" id="KW-0663">Pyridoxal phosphate</keyword>
<evidence type="ECO:0000256" key="1">
    <source>
        <dbReference type="ARBA" id="ARBA00001933"/>
    </source>
</evidence>
<dbReference type="EMBL" id="VRYY01000539">
    <property type="protein sequence ID" value="MBG3878309.1"/>
    <property type="molecule type" value="Genomic_DNA"/>
</dbReference>
<gene>
    <name evidence="5" type="ORF">FVW20_15145</name>
</gene>
<evidence type="ECO:0000313" key="6">
    <source>
        <dbReference type="Proteomes" id="UP001194469"/>
    </source>
</evidence>
<dbReference type="InterPro" id="IPR015424">
    <property type="entry name" value="PyrdxlP-dep_Trfase"/>
</dbReference>
<comment type="cofactor">
    <cofactor evidence="1">
        <name>pyridoxal 5'-phosphate</name>
        <dbReference type="ChEBI" id="CHEBI:597326"/>
    </cofactor>
</comment>
<keyword evidence="6" id="KW-1185">Reference proteome</keyword>
<dbReference type="Pfam" id="PF00155">
    <property type="entry name" value="Aminotran_1_2"/>
    <property type="match status" value="1"/>
</dbReference>
<evidence type="ECO:0000256" key="2">
    <source>
        <dbReference type="ARBA" id="ARBA00022898"/>
    </source>
</evidence>
<dbReference type="InterPro" id="IPR015421">
    <property type="entry name" value="PyrdxlP-dep_Trfase_major"/>
</dbReference>
<proteinExistence type="predicted"/>
<dbReference type="Gene3D" id="3.40.640.10">
    <property type="entry name" value="Type I PLP-dependent aspartate aminotransferase-like (Major domain)"/>
    <property type="match status" value="1"/>
</dbReference>
<dbReference type="PANTHER" id="PTHR42885">
    <property type="entry name" value="HISTIDINOL-PHOSPHATE AMINOTRANSFERASE-RELATED"/>
    <property type="match status" value="1"/>
</dbReference>
<evidence type="ECO:0000256" key="3">
    <source>
        <dbReference type="SAM" id="MobiDB-lite"/>
    </source>
</evidence>
<feature type="domain" description="Aminotransferase class I/classII large" evidence="4">
    <location>
        <begin position="66"/>
        <end position="408"/>
    </location>
</feature>
<evidence type="ECO:0000259" key="4">
    <source>
        <dbReference type="Pfam" id="PF00155"/>
    </source>
</evidence>
<evidence type="ECO:0000313" key="5">
    <source>
        <dbReference type="EMBL" id="MBG3878309.1"/>
    </source>
</evidence>
<dbReference type="Gene3D" id="3.90.1150.10">
    <property type="entry name" value="Aspartate Aminotransferase, domain 1"/>
    <property type="match status" value="1"/>
</dbReference>
<organism evidence="5 6">
    <name type="scientific">Nitratidesulfovibrio oxamicus</name>
    <dbReference type="NCBI Taxonomy" id="32016"/>
    <lineage>
        <taxon>Bacteria</taxon>
        <taxon>Pseudomonadati</taxon>
        <taxon>Thermodesulfobacteriota</taxon>
        <taxon>Desulfovibrionia</taxon>
        <taxon>Desulfovibrionales</taxon>
        <taxon>Desulfovibrionaceae</taxon>
        <taxon>Nitratidesulfovibrio</taxon>
    </lineage>
</organism>
<dbReference type="RefSeq" id="WP_196610255.1">
    <property type="nucleotide sequence ID" value="NZ_VRYY01000539.1"/>
</dbReference>
<dbReference type="SUPFAM" id="SSF53383">
    <property type="entry name" value="PLP-dependent transferases"/>
    <property type="match status" value="1"/>
</dbReference>
<dbReference type="GO" id="GO:0008483">
    <property type="term" value="F:transaminase activity"/>
    <property type="evidence" value="ECO:0007669"/>
    <property type="project" value="UniProtKB-KW"/>
</dbReference>
<dbReference type="CDD" id="cd00609">
    <property type="entry name" value="AAT_like"/>
    <property type="match status" value="1"/>
</dbReference>
<reference evidence="5 6" key="1">
    <citation type="submission" date="2019-08" db="EMBL/GenBank/DDBJ databases">
        <authorList>
            <person name="Luo N."/>
        </authorList>
    </citation>
    <scope>NUCLEOTIDE SEQUENCE [LARGE SCALE GENOMIC DNA]</scope>
    <source>
        <strain evidence="5 6">NCIMB 9442</strain>
    </source>
</reference>
<sequence length="423" mass="45790">MPEAGSPPPVAPAPQTAAPRESAPESTPDSAPPQGAHGGEIYRVARELGVEPKHILDCSSNGFAHVRELTRALAEALPHPFEHYPDSSSTALREELAAHEGLAPGNVMVGNGSSELIWLVLRVLQPRRVTLLGPTFSEYVRACEAHAIPWRVLHADPLRALDAPPPGFRAPGSPDVGDAPDAGGELVVLCSPGNPCPVTAPDLPALAASLFRSGFRTVLADLTYRDFLWGTPEHDAHRHAALAPACPASLAAGTLLCLHSFTKFFHCTGIRLGYLTGPESLLDLLQSRRPPWMVSPFAEAMGRRFLHALPDYRAHLATLRADRAALLDGLRSSGVFAPHFSNAGPSFVTCRLSDELLRIGVTTEKVRRKLLRHGLLVRSCDNIPGMPSGYIRMQVRRHDDNERLVRHISELSTSLPVTMQEKP</sequence>